<keyword evidence="2" id="KW-1185">Reference proteome</keyword>
<sequence length="65" mass="7140">MPPIGQCLCERFGSRKEGWQLGALPAKLVLPMGFSHDSENEKGTTGRCFDGASQRAPKLWLPPQL</sequence>
<organism evidence="1 2">
    <name type="scientific">Tepidimonas taiwanensis</name>
    <dbReference type="NCBI Taxonomy" id="307486"/>
    <lineage>
        <taxon>Bacteria</taxon>
        <taxon>Pseudomonadati</taxon>
        <taxon>Pseudomonadota</taxon>
        <taxon>Betaproteobacteria</taxon>
        <taxon>Burkholderiales</taxon>
        <taxon>Tepidimonas</taxon>
    </lineage>
</organism>
<comment type="caution">
    <text evidence="1">The sequence shown here is derived from an EMBL/GenBank/DDBJ whole genome shotgun (WGS) entry which is preliminary data.</text>
</comment>
<accession>A0A554X7U6</accession>
<reference evidence="1 2" key="1">
    <citation type="submission" date="2019-07" db="EMBL/GenBank/DDBJ databases">
        <title>Tepidimonas taiwanensis I1-1 draft genome.</title>
        <authorList>
            <person name="Da Costa M.S."/>
            <person name="Froufe H.J.C."/>
            <person name="Egas C."/>
            <person name="Albuquerque L."/>
        </authorList>
    </citation>
    <scope>NUCLEOTIDE SEQUENCE [LARGE SCALE GENOMIC DNA]</scope>
    <source>
        <strain evidence="1 2">I1-1</strain>
    </source>
</reference>
<evidence type="ECO:0000313" key="2">
    <source>
        <dbReference type="Proteomes" id="UP000317763"/>
    </source>
</evidence>
<dbReference type="AlphaFoldDB" id="A0A554X7U6"/>
<dbReference type="STRING" id="307486.GCA_000807215_02128"/>
<dbReference type="EMBL" id="VJOM01000012">
    <property type="protein sequence ID" value="TSE31890.1"/>
    <property type="molecule type" value="Genomic_DNA"/>
</dbReference>
<name>A0A554X7U6_9BURK</name>
<evidence type="ECO:0000313" key="1">
    <source>
        <dbReference type="EMBL" id="TSE31890.1"/>
    </source>
</evidence>
<proteinExistence type="predicted"/>
<protein>
    <submittedName>
        <fullName evidence="1">Uncharacterized protein</fullName>
    </submittedName>
</protein>
<dbReference type="Proteomes" id="UP000317763">
    <property type="component" value="Unassembled WGS sequence"/>
</dbReference>
<gene>
    <name evidence="1" type="ORF">Ttaiw_01307</name>
</gene>